<gene>
    <name evidence="12" type="ORF">A2937_02895</name>
</gene>
<accession>A0A1G2SGA9</accession>
<dbReference type="EC" id="2.7.1.180" evidence="1 10"/>
<dbReference type="STRING" id="1802727.A2937_02895"/>
<keyword evidence="6 10" id="KW-0274">FAD</keyword>
<keyword evidence="5 10" id="KW-0479">Metal-binding</keyword>
<evidence type="ECO:0000313" key="13">
    <source>
        <dbReference type="Proteomes" id="UP000177987"/>
    </source>
</evidence>
<comment type="caution">
    <text evidence="12">The sequence shown here is derived from an EMBL/GenBank/DDBJ whole genome shotgun (WGS) entry which is preliminary data.</text>
</comment>
<dbReference type="PANTHER" id="PTHR30040:SF2">
    <property type="entry name" value="FAD:PROTEIN FMN TRANSFERASE"/>
    <property type="match status" value="1"/>
</dbReference>
<protein>
    <recommendedName>
        <fullName evidence="2 10">FAD:protein FMN transferase</fullName>
        <ecNumber evidence="1 10">2.7.1.180</ecNumber>
    </recommendedName>
    <alternativeName>
        <fullName evidence="8 10">Flavin transferase</fullName>
    </alternativeName>
</protein>
<evidence type="ECO:0000256" key="7">
    <source>
        <dbReference type="ARBA" id="ARBA00022842"/>
    </source>
</evidence>
<evidence type="ECO:0000256" key="6">
    <source>
        <dbReference type="ARBA" id="ARBA00022827"/>
    </source>
</evidence>
<dbReference type="Proteomes" id="UP000177987">
    <property type="component" value="Unassembled WGS sequence"/>
</dbReference>
<keyword evidence="3 10" id="KW-0285">Flavoprotein</keyword>
<comment type="similarity">
    <text evidence="10">Belongs to the ApbE family.</text>
</comment>
<feature type="binding site" evidence="11">
    <location>
        <position position="253"/>
    </location>
    <ligand>
        <name>Mg(2+)</name>
        <dbReference type="ChEBI" id="CHEBI:18420"/>
    </ligand>
</feature>
<evidence type="ECO:0000256" key="3">
    <source>
        <dbReference type="ARBA" id="ARBA00022630"/>
    </source>
</evidence>
<evidence type="ECO:0000256" key="4">
    <source>
        <dbReference type="ARBA" id="ARBA00022679"/>
    </source>
</evidence>
<dbReference type="PIRSF" id="PIRSF006268">
    <property type="entry name" value="ApbE"/>
    <property type="match status" value="1"/>
</dbReference>
<dbReference type="InterPro" id="IPR003374">
    <property type="entry name" value="ApbE-like_sf"/>
</dbReference>
<evidence type="ECO:0000256" key="11">
    <source>
        <dbReference type="PIRSR" id="PIRSR006268-2"/>
    </source>
</evidence>
<reference evidence="12 13" key="1">
    <citation type="journal article" date="2016" name="Nat. Commun.">
        <title>Thousands of microbial genomes shed light on interconnected biogeochemical processes in an aquifer system.</title>
        <authorList>
            <person name="Anantharaman K."/>
            <person name="Brown C.T."/>
            <person name="Hug L.A."/>
            <person name="Sharon I."/>
            <person name="Castelle C.J."/>
            <person name="Probst A.J."/>
            <person name="Thomas B.C."/>
            <person name="Singh A."/>
            <person name="Wilkins M.J."/>
            <person name="Karaoz U."/>
            <person name="Brodie E.L."/>
            <person name="Williams K.H."/>
            <person name="Hubbard S.S."/>
            <person name="Banfield J.F."/>
        </authorList>
    </citation>
    <scope>NUCLEOTIDE SEQUENCE [LARGE SCALE GENOMIC DNA]</scope>
</reference>
<name>A0A1G2SGA9_9BACT</name>
<dbReference type="InterPro" id="IPR024932">
    <property type="entry name" value="ApbE"/>
</dbReference>
<feature type="binding site" evidence="11">
    <location>
        <position position="257"/>
    </location>
    <ligand>
        <name>Mg(2+)</name>
        <dbReference type="ChEBI" id="CHEBI:18420"/>
    </ligand>
</feature>
<comment type="catalytic activity">
    <reaction evidence="9 10">
        <text>L-threonyl-[protein] + FAD = FMN-L-threonyl-[protein] + AMP + H(+)</text>
        <dbReference type="Rhea" id="RHEA:36847"/>
        <dbReference type="Rhea" id="RHEA-COMP:11060"/>
        <dbReference type="Rhea" id="RHEA-COMP:11061"/>
        <dbReference type="ChEBI" id="CHEBI:15378"/>
        <dbReference type="ChEBI" id="CHEBI:30013"/>
        <dbReference type="ChEBI" id="CHEBI:57692"/>
        <dbReference type="ChEBI" id="CHEBI:74257"/>
        <dbReference type="ChEBI" id="CHEBI:456215"/>
        <dbReference type="EC" id="2.7.1.180"/>
    </reaction>
</comment>
<evidence type="ECO:0000256" key="5">
    <source>
        <dbReference type="ARBA" id="ARBA00022723"/>
    </source>
</evidence>
<keyword evidence="4 10" id="KW-0808">Transferase</keyword>
<dbReference type="SUPFAM" id="SSF143631">
    <property type="entry name" value="ApbE-like"/>
    <property type="match status" value="1"/>
</dbReference>
<dbReference type="GO" id="GO:0016740">
    <property type="term" value="F:transferase activity"/>
    <property type="evidence" value="ECO:0007669"/>
    <property type="project" value="UniProtKB-UniRule"/>
</dbReference>
<organism evidence="12 13">
    <name type="scientific">Candidatus Yonathbacteria bacterium RIFCSPLOWO2_01_FULL_47_33b</name>
    <dbReference type="NCBI Taxonomy" id="1802727"/>
    <lineage>
        <taxon>Bacteria</taxon>
        <taxon>Candidatus Yonathiibacteriota</taxon>
    </lineage>
</organism>
<evidence type="ECO:0000256" key="1">
    <source>
        <dbReference type="ARBA" id="ARBA00011955"/>
    </source>
</evidence>
<dbReference type="GO" id="GO:0046872">
    <property type="term" value="F:metal ion binding"/>
    <property type="evidence" value="ECO:0007669"/>
    <property type="project" value="UniProtKB-UniRule"/>
</dbReference>
<dbReference type="Gene3D" id="3.10.520.10">
    <property type="entry name" value="ApbE-like domains"/>
    <property type="match status" value="1"/>
</dbReference>
<proteinExistence type="inferred from homology"/>
<evidence type="ECO:0000256" key="9">
    <source>
        <dbReference type="ARBA" id="ARBA00048540"/>
    </source>
</evidence>
<sequence>MENKILHRLFHTMGIAVHCTFIGISDKDADIRTAEAEKIFSSYDERFSRFKETSELHRLNTSNGIPQKVSIEMFQVIKECVMLSKETSGAFDPSVGSILASYGYGLPANFILPDTIPTYESIVFNNQDLEITLAPGQVLEPASLVKSIAISAAGQAFDGIPGFMINAGGDILTRGTFEKGLPWNIAIQDPRNPRAIVAAVSIRNAGMATSGVYQAHGEHQGKPWHHLINMQNGNTTRGITSATVIAHTCEEADTEATLAILLGPTLGVMRLEQRGFPYFLILDDGTIRKNAAFTALEVPIDTLIS</sequence>
<keyword evidence="7 10" id="KW-0460">Magnesium</keyword>
<dbReference type="AlphaFoldDB" id="A0A1G2SGA9"/>
<evidence type="ECO:0000256" key="10">
    <source>
        <dbReference type="PIRNR" id="PIRNR006268"/>
    </source>
</evidence>
<dbReference type="Pfam" id="PF02424">
    <property type="entry name" value="ApbE"/>
    <property type="match status" value="1"/>
</dbReference>
<evidence type="ECO:0000256" key="2">
    <source>
        <dbReference type="ARBA" id="ARBA00016337"/>
    </source>
</evidence>
<evidence type="ECO:0000256" key="8">
    <source>
        <dbReference type="ARBA" id="ARBA00031306"/>
    </source>
</evidence>
<feature type="binding site" evidence="11">
    <location>
        <position position="143"/>
    </location>
    <ligand>
        <name>Mg(2+)</name>
        <dbReference type="ChEBI" id="CHEBI:18420"/>
    </ligand>
</feature>
<dbReference type="EMBL" id="MHUW01000007">
    <property type="protein sequence ID" value="OHA84117.1"/>
    <property type="molecule type" value="Genomic_DNA"/>
</dbReference>
<comment type="cofactor">
    <cofactor evidence="11">
        <name>Mg(2+)</name>
        <dbReference type="ChEBI" id="CHEBI:18420"/>
    </cofactor>
    <cofactor evidence="11">
        <name>Mn(2+)</name>
        <dbReference type="ChEBI" id="CHEBI:29035"/>
    </cofactor>
    <text evidence="11">Magnesium. Can also use manganese.</text>
</comment>
<dbReference type="PANTHER" id="PTHR30040">
    <property type="entry name" value="THIAMINE BIOSYNTHESIS LIPOPROTEIN APBE"/>
    <property type="match status" value="1"/>
</dbReference>
<evidence type="ECO:0000313" key="12">
    <source>
        <dbReference type="EMBL" id="OHA84117.1"/>
    </source>
</evidence>